<protein>
    <recommendedName>
        <fullName evidence="16">MICAL-like protein</fullName>
    </recommendedName>
</protein>
<dbReference type="EMBL" id="JACMRX010000005">
    <property type="protein sequence ID" value="KAF7989252.1"/>
    <property type="molecule type" value="Genomic_DNA"/>
</dbReference>
<keyword evidence="4" id="KW-0967">Endosome</keyword>
<feature type="compositionally biased region" description="Polar residues" evidence="10">
    <location>
        <begin position="536"/>
        <end position="554"/>
    </location>
</feature>
<dbReference type="SMART" id="SM00132">
    <property type="entry name" value="LIM"/>
    <property type="match status" value="1"/>
</dbReference>
<gene>
    <name evidence="14" type="ORF">HCN44_007849</name>
</gene>
<evidence type="ECO:0000256" key="8">
    <source>
        <dbReference type="PROSITE-ProRule" id="PRU00125"/>
    </source>
</evidence>
<dbReference type="PANTHER" id="PTHR23167:SF84">
    <property type="entry name" value="ALPHA ACTININ 3-RELATED"/>
    <property type="match status" value="1"/>
</dbReference>
<evidence type="ECO:0000256" key="7">
    <source>
        <dbReference type="ARBA" id="ARBA00023054"/>
    </source>
</evidence>
<evidence type="ECO:0000256" key="2">
    <source>
        <dbReference type="ARBA" id="ARBA00022553"/>
    </source>
</evidence>
<proteinExistence type="predicted"/>
<dbReference type="GO" id="GO:0005768">
    <property type="term" value="C:endosome"/>
    <property type="evidence" value="ECO:0007669"/>
    <property type="project" value="UniProtKB-SubCell"/>
</dbReference>
<feature type="domain" description="LIM zinc-binding" evidence="12">
    <location>
        <begin position="150"/>
        <end position="211"/>
    </location>
</feature>
<dbReference type="Pfam" id="PF00307">
    <property type="entry name" value="CH"/>
    <property type="match status" value="1"/>
</dbReference>
<keyword evidence="15" id="KW-1185">Reference proteome</keyword>
<keyword evidence="7 9" id="KW-0175">Coiled coil</keyword>
<evidence type="ECO:0008006" key="16">
    <source>
        <dbReference type="Google" id="ProtNLM"/>
    </source>
</evidence>
<dbReference type="Proteomes" id="UP000639338">
    <property type="component" value="Unassembled WGS sequence"/>
</dbReference>
<dbReference type="PANTHER" id="PTHR23167">
    <property type="entry name" value="CALPONIN HOMOLOGY DOMAIN-CONTAINING PROTEIN DDB_G0272472-RELATED"/>
    <property type="match status" value="1"/>
</dbReference>
<evidence type="ECO:0000256" key="10">
    <source>
        <dbReference type="SAM" id="MobiDB-lite"/>
    </source>
</evidence>
<evidence type="ECO:0000313" key="14">
    <source>
        <dbReference type="EMBL" id="KAF7989252.1"/>
    </source>
</evidence>
<evidence type="ECO:0000256" key="9">
    <source>
        <dbReference type="SAM" id="Coils"/>
    </source>
</evidence>
<feature type="coiled-coil region" evidence="9">
    <location>
        <begin position="770"/>
        <end position="797"/>
    </location>
</feature>
<dbReference type="Gene3D" id="1.10.418.10">
    <property type="entry name" value="Calponin-like domain"/>
    <property type="match status" value="1"/>
</dbReference>
<evidence type="ECO:0000256" key="1">
    <source>
        <dbReference type="ARBA" id="ARBA00004177"/>
    </source>
</evidence>
<feature type="compositionally biased region" description="Polar residues" evidence="10">
    <location>
        <begin position="654"/>
        <end position="664"/>
    </location>
</feature>
<feature type="region of interest" description="Disordered" evidence="10">
    <location>
        <begin position="621"/>
        <end position="703"/>
    </location>
</feature>
<dbReference type="PROSITE" id="PS00478">
    <property type="entry name" value="LIM_DOMAIN_1"/>
    <property type="match status" value="1"/>
</dbReference>
<dbReference type="AlphaFoldDB" id="A0A835CMF5"/>
<name>A0A835CMF5_APHGI</name>
<dbReference type="InterPro" id="IPR022735">
    <property type="entry name" value="bMERB_dom"/>
</dbReference>
<feature type="compositionally biased region" description="Low complexity" evidence="10">
    <location>
        <begin position="681"/>
        <end position="703"/>
    </location>
</feature>
<accession>A0A835CMF5</accession>
<feature type="region of interest" description="Disordered" evidence="10">
    <location>
        <begin position="953"/>
        <end position="985"/>
    </location>
</feature>
<organism evidence="14 15">
    <name type="scientific">Aphidius gifuensis</name>
    <name type="common">Parasitoid wasp</name>
    <dbReference type="NCBI Taxonomy" id="684658"/>
    <lineage>
        <taxon>Eukaryota</taxon>
        <taxon>Metazoa</taxon>
        <taxon>Ecdysozoa</taxon>
        <taxon>Arthropoda</taxon>
        <taxon>Hexapoda</taxon>
        <taxon>Insecta</taxon>
        <taxon>Pterygota</taxon>
        <taxon>Neoptera</taxon>
        <taxon>Endopterygota</taxon>
        <taxon>Hymenoptera</taxon>
        <taxon>Apocrita</taxon>
        <taxon>Ichneumonoidea</taxon>
        <taxon>Braconidae</taxon>
        <taxon>Aphidiinae</taxon>
        <taxon>Aphidius</taxon>
    </lineage>
</organism>
<dbReference type="SUPFAM" id="SSF47576">
    <property type="entry name" value="Calponin-homology domain, CH-domain"/>
    <property type="match status" value="1"/>
</dbReference>
<evidence type="ECO:0000256" key="5">
    <source>
        <dbReference type="ARBA" id="ARBA00022833"/>
    </source>
</evidence>
<evidence type="ECO:0000256" key="4">
    <source>
        <dbReference type="ARBA" id="ARBA00022753"/>
    </source>
</evidence>
<dbReference type="InterPro" id="IPR001715">
    <property type="entry name" value="CH_dom"/>
</dbReference>
<feature type="domain" description="Calponin-homology (CH)" evidence="11">
    <location>
        <begin position="4"/>
        <end position="110"/>
    </location>
</feature>
<keyword evidence="3 8" id="KW-0479">Metal-binding</keyword>
<comment type="caution">
    <text evidence="14">The sequence shown here is derived from an EMBL/GenBank/DDBJ whole genome shotgun (WGS) entry which is preliminary data.</text>
</comment>
<dbReference type="GO" id="GO:0046872">
    <property type="term" value="F:metal ion binding"/>
    <property type="evidence" value="ECO:0007669"/>
    <property type="project" value="UniProtKB-KW"/>
</dbReference>
<feature type="region of interest" description="Disordered" evidence="10">
    <location>
        <begin position="522"/>
        <end position="607"/>
    </location>
</feature>
<reference evidence="14 15" key="1">
    <citation type="submission" date="2020-08" db="EMBL/GenBank/DDBJ databases">
        <title>Aphidius gifuensis genome sequencing and assembly.</title>
        <authorList>
            <person name="Du Z."/>
        </authorList>
    </citation>
    <scope>NUCLEOTIDE SEQUENCE [LARGE SCALE GENOMIC DNA]</scope>
    <source>
        <strain evidence="14">YNYX2018</strain>
        <tissue evidence="14">Adults</tissue>
    </source>
</reference>
<evidence type="ECO:0000313" key="15">
    <source>
        <dbReference type="Proteomes" id="UP000639338"/>
    </source>
</evidence>
<comment type="subcellular location">
    <subcellularLocation>
        <location evidence="1">Endosome</location>
    </subcellularLocation>
</comment>
<dbReference type="Pfam" id="PF00412">
    <property type="entry name" value="LIM"/>
    <property type="match status" value="1"/>
</dbReference>
<dbReference type="Gene3D" id="2.10.110.10">
    <property type="entry name" value="Cysteine Rich Protein"/>
    <property type="match status" value="1"/>
</dbReference>
<feature type="domain" description="BMERB" evidence="13">
    <location>
        <begin position="760"/>
        <end position="916"/>
    </location>
</feature>
<dbReference type="PROSITE" id="PS50023">
    <property type="entry name" value="LIM_DOMAIN_2"/>
    <property type="match status" value="1"/>
</dbReference>
<evidence type="ECO:0000259" key="11">
    <source>
        <dbReference type="PROSITE" id="PS50021"/>
    </source>
</evidence>
<dbReference type="FunFam" id="1.10.418.10:FF:000023">
    <property type="entry name" value="EH domain-binding protein 1 isoform X1"/>
    <property type="match status" value="1"/>
</dbReference>
<dbReference type="InterPro" id="IPR001781">
    <property type="entry name" value="Znf_LIM"/>
</dbReference>
<sequence>MSERRGPKALELWCRRITNSYPGVNVQNMTTSWRDGLAFCAMIHHFRPDLIDFDSLNKDDVYGNNELAFTTAEQHLGIPALLDAEDMVSCTVPDRLSILTYLSQFYQHFGATSPSRLAVNRSPENKDEEMSSVPESSKPIVAVRLGMRKETCSVCSLPVFLAEKLVISRKTYHRTCFLCARCMNQLTPGNYYETEDGQYCCETCPDEDNVPNSPTIDKIDFQCSTSDNPELSQINVIKQNLRSISDEEKTSISTNDLINKSSSSKITINLAKTSRMRLNFMENNLLDNNFESSPDEKQETQINNDKSLNKYVYKLDNNVIDNINNNNNNNNNEETITAIKLSVDNKDNVEVCQDTKEKLGVYNNVSINTNNTDEYTNDNNISQFNSIVDRELDLKMYNSGDNIDTSDFQNTIESSETILTPSEIQSTSEFFGIIELSEKSQTSIVNEEPSLIINKNINSNSVINNDENNDLKDSQLSILSAPVIDLSTEESDEYPIDMNPFENDDNESSQEIFDDKNIEKLKSMNPFDSDDGNDIEAQSSLTTPKPAIRSTTPAKNEKSNEPVKRKLKAPHINLNPFLSDDENELVSEDEIQNQSHSIATPVPKPRTLNEFHLKSSVDRPDFYASNTSLASSTTTPGKTSRKKKPAPPPPIITNEMSSPNSLNRTPRPRKSKLAPPPPMLSSPSSHTSSLDNLSLNNSTNDSMSYNSWEDEKIGKNEANKTVRNLASPSSDDYHEYLFIDKSLQGKWKRKKGPAPARPTPQRRKIKVMSLKDVKLELDEIELQQQGLEKQGVRLEKLIRDRCETGTHDDTNLTMNVEELVLELFSLVNEKNELFRRQAELMLLKRQQRLEEEHADIEYQIRCLMCQSEATKTDFDKEREEKLIQALVKIVERRSEIVECLEMDRRREVEEDKSINMHMGIYAAKSKGDITEDIEESDYPQKTKKKNKFKEFVKDKHLKKSHKKDADKDVDESEVKLERQNKKKWF</sequence>
<dbReference type="OrthoDB" id="10017054at2759"/>
<evidence type="ECO:0000256" key="3">
    <source>
        <dbReference type="ARBA" id="ARBA00022723"/>
    </source>
</evidence>
<dbReference type="PROSITE" id="PS51848">
    <property type="entry name" value="BMERB"/>
    <property type="match status" value="1"/>
</dbReference>
<feature type="compositionally biased region" description="Acidic residues" evidence="10">
    <location>
        <begin position="579"/>
        <end position="591"/>
    </location>
</feature>
<dbReference type="InterPro" id="IPR050540">
    <property type="entry name" value="F-actin_Monoox_Mical"/>
</dbReference>
<keyword evidence="6 8" id="KW-0440">LIM domain</keyword>
<dbReference type="SUPFAM" id="SSF57716">
    <property type="entry name" value="Glucocorticoid receptor-like (DNA-binding domain)"/>
    <property type="match status" value="1"/>
</dbReference>
<keyword evidence="2" id="KW-0597">Phosphoprotein</keyword>
<dbReference type="SMART" id="SM00033">
    <property type="entry name" value="CH"/>
    <property type="match status" value="1"/>
</dbReference>
<feature type="compositionally biased region" description="Basic and acidic residues" evidence="10">
    <location>
        <begin position="555"/>
        <end position="564"/>
    </location>
</feature>
<dbReference type="InterPro" id="IPR036872">
    <property type="entry name" value="CH_dom_sf"/>
</dbReference>
<dbReference type="PROSITE" id="PS50021">
    <property type="entry name" value="CH"/>
    <property type="match status" value="1"/>
</dbReference>
<evidence type="ECO:0000259" key="13">
    <source>
        <dbReference type="PROSITE" id="PS51848"/>
    </source>
</evidence>
<feature type="compositionally biased region" description="Low complexity" evidence="10">
    <location>
        <begin position="624"/>
        <end position="635"/>
    </location>
</feature>
<dbReference type="Pfam" id="PF12130">
    <property type="entry name" value="bMERB_dom"/>
    <property type="match status" value="1"/>
</dbReference>
<keyword evidence="5 8" id="KW-0862">Zinc</keyword>
<dbReference type="CDD" id="cd09400">
    <property type="entry name" value="LIM_like_1"/>
    <property type="match status" value="1"/>
</dbReference>
<dbReference type="SMART" id="SM01203">
    <property type="entry name" value="DUF3585"/>
    <property type="match status" value="1"/>
</dbReference>
<evidence type="ECO:0000256" key="6">
    <source>
        <dbReference type="ARBA" id="ARBA00023038"/>
    </source>
</evidence>
<evidence type="ECO:0000259" key="12">
    <source>
        <dbReference type="PROSITE" id="PS50023"/>
    </source>
</evidence>